<gene>
    <name evidence="10" type="ORF">D5R97_09540</name>
</gene>
<dbReference type="GO" id="GO:0051539">
    <property type="term" value="F:4 iron, 4 sulfur cluster binding"/>
    <property type="evidence" value="ECO:0007669"/>
    <property type="project" value="UniProtKB-KW"/>
</dbReference>
<keyword evidence="5" id="KW-0560">Oxidoreductase</keyword>
<name>A0A424YAG9_9FIRM</name>
<organism evidence="10 11">
    <name type="scientific">Candidatus Syntrophonatronum acetioxidans</name>
    <dbReference type="NCBI Taxonomy" id="1795816"/>
    <lineage>
        <taxon>Bacteria</taxon>
        <taxon>Bacillati</taxon>
        <taxon>Bacillota</taxon>
        <taxon>Clostridia</taxon>
        <taxon>Eubacteriales</taxon>
        <taxon>Syntrophomonadaceae</taxon>
        <taxon>Candidatus Syntrophonatronum</taxon>
    </lineage>
</organism>
<evidence type="ECO:0000256" key="5">
    <source>
        <dbReference type="ARBA" id="ARBA00023002"/>
    </source>
</evidence>
<dbReference type="InterPro" id="IPR001478">
    <property type="entry name" value="PDZ"/>
</dbReference>
<evidence type="ECO:0000313" key="11">
    <source>
        <dbReference type="Proteomes" id="UP000285138"/>
    </source>
</evidence>
<evidence type="ECO:0000256" key="1">
    <source>
        <dbReference type="ARBA" id="ARBA00001966"/>
    </source>
</evidence>
<evidence type="ECO:0000313" key="10">
    <source>
        <dbReference type="EMBL" id="RQD73398.1"/>
    </source>
</evidence>
<dbReference type="PROSITE" id="PS50106">
    <property type="entry name" value="PDZ"/>
    <property type="match status" value="1"/>
</dbReference>
<dbReference type="InterPro" id="IPR058240">
    <property type="entry name" value="rSAM_sf"/>
</dbReference>
<evidence type="ECO:0000256" key="4">
    <source>
        <dbReference type="ARBA" id="ARBA00022723"/>
    </source>
</evidence>
<evidence type="ECO:0000259" key="8">
    <source>
        <dbReference type="PROSITE" id="PS50106"/>
    </source>
</evidence>
<evidence type="ECO:0000256" key="6">
    <source>
        <dbReference type="ARBA" id="ARBA00023004"/>
    </source>
</evidence>
<dbReference type="InterPro" id="IPR050377">
    <property type="entry name" value="Radical_SAM_PqqE_MftC-like"/>
</dbReference>
<dbReference type="InterPro" id="IPR013785">
    <property type="entry name" value="Aldolase_TIM"/>
</dbReference>
<accession>A0A424YAG9</accession>
<dbReference type="PROSITE" id="PS51918">
    <property type="entry name" value="RADICAL_SAM"/>
    <property type="match status" value="1"/>
</dbReference>
<dbReference type="Proteomes" id="UP000285138">
    <property type="component" value="Unassembled WGS sequence"/>
</dbReference>
<dbReference type="PROSITE" id="PS01305">
    <property type="entry name" value="MOAA_NIFB_PQQE"/>
    <property type="match status" value="1"/>
</dbReference>
<protein>
    <submittedName>
        <fullName evidence="10">DUF512 domain-containing protein</fullName>
    </submittedName>
</protein>
<keyword evidence="6" id="KW-0408">Iron</keyword>
<evidence type="ECO:0000256" key="2">
    <source>
        <dbReference type="ARBA" id="ARBA00022485"/>
    </source>
</evidence>
<dbReference type="Pfam" id="PF04055">
    <property type="entry name" value="Radical_SAM"/>
    <property type="match status" value="1"/>
</dbReference>
<dbReference type="GO" id="GO:0016491">
    <property type="term" value="F:oxidoreductase activity"/>
    <property type="evidence" value="ECO:0007669"/>
    <property type="project" value="UniProtKB-KW"/>
</dbReference>
<dbReference type="SUPFAM" id="SSF50156">
    <property type="entry name" value="PDZ domain-like"/>
    <property type="match status" value="1"/>
</dbReference>
<keyword evidence="3" id="KW-0949">S-adenosyl-L-methionine</keyword>
<keyword evidence="4" id="KW-0479">Metal-binding</keyword>
<feature type="domain" description="Radical SAM core" evidence="9">
    <location>
        <begin position="26"/>
        <end position="265"/>
    </location>
</feature>
<dbReference type="PANTHER" id="PTHR11228:SF7">
    <property type="entry name" value="PQQA PEPTIDE CYCLASE"/>
    <property type="match status" value="1"/>
</dbReference>
<comment type="cofactor">
    <cofactor evidence="1">
        <name>[4Fe-4S] cluster</name>
        <dbReference type="ChEBI" id="CHEBI:49883"/>
    </cofactor>
</comment>
<evidence type="ECO:0000256" key="7">
    <source>
        <dbReference type="ARBA" id="ARBA00023014"/>
    </source>
</evidence>
<keyword evidence="2" id="KW-0004">4Fe-4S</keyword>
<dbReference type="InterPro" id="IPR007197">
    <property type="entry name" value="rSAM"/>
</dbReference>
<dbReference type="Gene3D" id="2.30.42.10">
    <property type="match status" value="1"/>
</dbReference>
<dbReference type="SFLD" id="SFLDG01067">
    <property type="entry name" value="SPASM/twitch_domain_containing"/>
    <property type="match status" value="1"/>
</dbReference>
<dbReference type="PANTHER" id="PTHR11228">
    <property type="entry name" value="RADICAL SAM DOMAIN PROTEIN"/>
    <property type="match status" value="1"/>
</dbReference>
<dbReference type="InterPro" id="IPR036034">
    <property type="entry name" value="PDZ_sf"/>
</dbReference>
<dbReference type="InterPro" id="IPR000385">
    <property type="entry name" value="MoaA_NifB_PqqE_Fe-S-bd_CS"/>
</dbReference>
<dbReference type="SUPFAM" id="SSF102114">
    <property type="entry name" value="Radical SAM enzymes"/>
    <property type="match status" value="1"/>
</dbReference>
<evidence type="ECO:0000256" key="3">
    <source>
        <dbReference type="ARBA" id="ARBA00022691"/>
    </source>
</evidence>
<dbReference type="Pfam" id="PF17820">
    <property type="entry name" value="PDZ_6"/>
    <property type="match status" value="1"/>
</dbReference>
<dbReference type="InterPro" id="IPR007549">
    <property type="entry name" value="DUF512"/>
</dbReference>
<dbReference type="GO" id="GO:0046872">
    <property type="term" value="F:metal ion binding"/>
    <property type="evidence" value="ECO:0007669"/>
    <property type="project" value="UniProtKB-KW"/>
</dbReference>
<evidence type="ECO:0000259" key="9">
    <source>
        <dbReference type="PROSITE" id="PS51918"/>
    </source>
</evidence>
<dbReference type="Pfam" id="PF04459">
    <property type="entry name" value="DUF512"/>
    <property type="match status" value="1"/>
</dbReference>
<dbReference type="CDD" id="cd01335">
    <property type="entry name" value="Radical_SAM"/>
    <property type="match status" value="1"/>
</dbReference>
<reference evidence="10 11" key="1">
    <citation type="submission" date="2018-08" db="EMBL/GenBank/DDBJ databases">
        <title>The metabolism and importance of syntrophic acetate oxidation coupled to methane or sulfide production in haloalkaline environments.</title>
        <authorList>
            <person name="Timmers P.H.A."/>
            <person name="Vavourakis C.D."/>
            <person name="Sorokin D.Y."/>
            <person name="Sinninghe Damste J.S."/>
            <person name="Muyzer G."/>
            <person name="Stams A.J.M."/>
            <person name="Plugge C.M."/>
        </authorList>
    </citation>
    <scope>NUCLEOTIDE SEQUENCE [LARGE SCALE GENOMIC DNA]</scope>
    <source>
        <strain evidence="10">MSAO_Bac1</strain>
    </source>
</reference>
<sequence length="459" mass="52028">MPIPWRENWRKCTVRAGNLLPSLLFYGANHHNLLPLTSYCNFNCIFCSHRQNPPAIDSYYLPQRKPAEIVESFSYLSPREKIIIGESATKIIEGEPFCYPYIKEVLTELRRQFPRTPLQITTNGSLLDKPLVDFLRKIKPLELVISLNVYPPFLRNKILGDRHPQRTLDRIKSLKTFGVSFHGSVVALPHLTGWEELKETLFYLERVGARSLRVFLPGFTRLAPSSLVFNLSLWEELDSFVGEFRKALGIPLLLEPSFLEDLVPRVEGVMRGTPADKGGMQEGDIILALGGKKIKSRNEAFEKACKEESPLVTFSRGEEEKRVRLEKGAGESPGFVVYQDMDEFTRDRLFNTLNNHRHKRTLVMTSQLAFYLIKGLVEAVNIEGGQVRVVPVPNSFFGGSIMSAGLLVVEDFLKVIKAEKIEPQVIIIPEAPFDFKGKDLRGHSYLDLQEETGASLILI</sequence>
<feature type="domain" description="PDZ" evidence="8">
    <location>
        <begin position="266"/>
        <end position="296"/>
    </location>
</feature>
<comment type="caution">
    <text evidence="10">The sequence shown here is derived from an EMBL/GenBank/DDBJ whole genome shotgun (WGS) entry which is preliminary data.</text>
</comment>
<dbReference type="AlphaFoldDB" id="A0A424YAG9"/>
<keyword evidence="7" id="KW-0411">Iron-sulfur</keyword>
<dbReference type="InterPro" id="IPR041489">
    <property type="entry name" value="PDZ_6"/>
</dbReference>
<dbReference type="SFLD" id="SFLDS00029">
    <property type="entry name" value="Radical_SAM"/>
    <property type="match status" value="1"/>
</dbReference>
<proteinExistence type="predicted"/>
<dbReference type="Gene3D" id="3.20.20.70">
    <property type="entry name" value="Aldolase class I"/>
    <property type="match status" value="1"/>
</dbReference>
<dbReference type="EMBL" id="QZAA01000258">
    <property type="protein sequence ID" value="RQD73398.1"/>
    <property type="molecule type" value="Genomic_DNA"/>
</dbReference>